<dbReference type="EMBL" id="JFBT01000001">
    <property type="protein sequence ID" value="EXG81643.1"/>
    <property type="molecule type" value="Genomic_DNA"/>
</dbReference>
<dbReference type="PATRIC" id="fig|927661.3.peg.2723"/>
<keyword evidence="7" id="KW-0436">Ligase</keyword>
<dbReference type="GO" id="GO:0009097">
    <property type="term" value="P:isoleucine biosynthetic process"/>
    <property type="evidence" value="ECO:0007669"/>
    <property type="project" value="TreeGrafter"/>
</dbReference>
<dbReference type="AlphaFoldDB" id="A0A010Z2J3"/>
<dbReference type="CDD" id="cd07035">
    <property type="entry name" value="TPP_PYR_POX_like"/>
    <property type="match status" value="1"/>
</dbReference>
<dbReference type="GO" id="GO:0050660">
    <property type="term" value="F:flavin adenine dinucleotide binding"/>
    <property type="evidence" value="ECO:0007669"/>
    <property type="project" value="TreeGrafter"/>
</dbReference>
<dbReference type="OrthoDB" id="2443624at2"/>
<protein>
    <submittedName>
        <fullName evidence="7">Thiamine pyrophosphate-dependent enzyme, putative carboligase or decarboxylase</fullName>
    </submittedName>
</protein>
<gene>
    <name evidence="7" type="ORF">CryarDRAFT_2761</name>
</gene>
<dbReference type="PANTHER" id="PTHR18968">
    <property type="entry name" value="THIAMINE PYROPHOSPHATE ENZYMES"/>
    <property type="match status" value="1"/>
</dbReference>
<dbReference type="Gene3D" id="3.40.50.970">
    <property type="match status" value="2"/>
</dbReference>
<dbReference type="GO" id="GO:0009099">
    <property type="term" value="P:L-valine biosynthetic process"/>
    <property type="evidence" value="ECO:0007669"/>
    <property type="project" value="TreeGrafter"/>
</dbReference>
<evidence type="ECO:0000259" key="6">
    <source>
        <dbReference type="Pfam" id="PF02776"/>
    </source>
</evidence>
<dbReference type="Proteomes" id="UP000021053">
    <property type="component" value="Unassembled WGS sequence"/>
</dbReference>
<dbReference type="Pfam" id="PF02775">
    <property type="entry name" value="TPP_enzyme_C"/>
    <property type="match status" value="1"/>
</dbReference>
<evidence type="ECO:0000259" key="4">
    <source>
        <dbReference type="Pfam" id="PF00205"/>
    </source>
</evidence>
<dbReference type="Pfam" id="PF02776">
    <property type="entry name" value="TPP_enzyme_N"/>
    <property type="match status" value="1"/>
</dbReference>
<evidence type="ECO:0000256" key="3">
    <source>
        <dbReference type="RuleBase" id="RU362132"/>
    </source>
</evidence>
<evidence type="ECO:0000256" key="2">
    <source>
        <dbReference type="ARBA" id="ARBA00023052"/>
    </source>
</evidence>
<dbReference type="GO" id="GO:0000287">
    <property type="term" value="F:magnesium ion binding"/>
    <property type="evidence" value="ECO:0007669"/>
    <property type="project" value="InterPro"/>
</dbReference>
<name>A0A010Z2J3_9ACTN</name>
<dbReference type="HOGENOM" id="CLU_013748_3_1_11"/>
<evidence type="ECO:0000313" key="8">
    <source>
        <dbReference type="Proteomes" id="UP000021053"/>
    </source>
</evidence>
<dbReference type="SUPFAM" id="SSF52518">
    <property type="entry name" value="Thiamin diphosphate-binding fold (THDP-binding)"/>
    <property type="match status" value="2"/>
</dbReference>
<sequence length="570" mass="60252">MTGTGARVVADMLAGYGVTHVFGVPAILRRTLAALEAHHPHVQRVVTHGEKSAAYMADGYARVSGRPGIAMAQVVGALNLAAGLREPFLAGSPVIALTGGRSPATRFRHVYQEVDDVPAFEPVTKFNATIDDVSRFPDLLRHAFRVATTGAPGPVHLQIQGNEGQLDAEPTDVEPLVEPECARVPARRLVPADEDLLAVLRLLAAARRPVVVAGGGVRASRAGAELVALAERLGVPVATSANGKDTIPGTHPLSVGVVGTYSRECANQVVARADLVCFVGTRTGGMTTHVWTVPPIGVPAIQIDVEPSHLGRNYPLRAAVAADAKLALARMLALAGADTAGAERGAWLAEVDRRRADWRARYREVLTSDAVPVRPERIAAELTAGLPRDAVLVVDTGHAGMWMAQFHDVTSPDQGYLRSAGHLGWAFSAGLGAKCAAGDRPVVAFTGDAGLHYHLGEIETAARRGINLVTVVNNNSGGNQSKRGFDRAYDGRPTARSRELWTYRDVDFARVGTELGALGLRVDRPGDLPKALDQALHAGRPVIVDVRTDLEVVAPPPFAPQPLAPQPLAP</sequence>
<reference evidence="7 8" key="1">
    <citation type="submission" date="2013-07" db="EMBL/GenBank/DDBJ databases">
        <authorList>
            <consortium name="DOE Joint Genome Institute"/>
            <person name="Eisen J."/>
            <person name="Huntemann M."/>
            <person name="Han J."/>
            <person name="Chen A."/>
            <person name="Kyrpides N."/>
            <person name="Mavromatis K."/>
            <person name="Markowitz V."/>
            <person name="Palaniappan K."/>
            <person name="Ivanova N."/>
            <person name="Schaumberg A."/>
            <person name="Pati A."/>
            <person name="Liolios K."/>
            <person name="Nordberg H.P."/>
            <person name="Cantor M.N."/>
            <person name="Hua S.X."/>
            <person name="Woyke T."/>
        </authorList>
    </citation>
    <scope>NUCLEOTIDE SEQUENCE [LARGE SCALE GENOMIC DNA]</scope>
    <source>
        <strain evidence="7 8">DSM 44712</strain>
    </source>
</reference>
<dbReference type="GO" id="GO:0016874">
    <property type="term" value="F:ligase activity"/>
    <property type="evidence" value="ECO:0007669"/>
    <property type="project" value="UniProtKB-KW"/>
</dbReference>
<dbReference type="InterPro" id="IPR029061">
    <property type="entry name" value="THDP-binding"/>
</dbReference>
<dbReference type="InterPro" id="IPR029035">
    <property type="entry name" value="DHS-like_NAD/FAD-binding_dom"/>
</dbReference>
<evidence type="ECO:0000313" key="7">
    <source>
        <dbReference type="EMBL" id="EXG81643.1"/>
    </source>
</evidence>
<evidence type="ECO:0000259" key="5">
    <source>
        <dbReference type="Pfam" id="PF02775"/>
    </source>
</evidence>
<keyword evidence="2 3" id="KW-0786">Thiamine pyrophosphate</keyword>
<dbReference type="InterPro" id="IPR045229">
    <property type="entry name" value="TPP_enz"/>
</dbReference>
<dbReference type="Gene3D" id="3.40.50.1220">
    <property type="entry name" value="TPP-binding domain"/>
    <property type="match status" value="1"/>
</dbReference>
<feature type="domain" description="Thiamine pyrophosphate enzyme N-terminal TPP-binding" evidence="6">
    <location>
        <begin position="4"/>
        <end position="117"/>
    </location>
</feature>
<dbReference type="InterPro" id="IPR012000">
    <property type="entry name" value="Thiamin_PyroP_enz_cen_dom"/>
</dbReference>
<dbReference type="PANTHER" id="PTHR18968:SF13">
    <property type="entry name" value="ACETOLACTATE SYNTHASE CATALYTIC SUBUNIT, MITOCHONDRIAL"/>
    <property type="match status" value="1"/>
</dbReference>
<accession>A0A010Z2J3</accession>
<dbReference type="RefSeq" id="WP_051570136.1">
    <property type="nucleotide sequence ID" value="NZ_KK073874.1"/>
</dbReference>
<dbReference type="GO" id="GO:0005948">
    <property type="term" value="C:acetolactate synthase complex"/>
    <property type="evidence" value="ECO:0007669"/>
    <property type="project" value="TreeGrafter"/>
</dbReference>
<dbReference type="CDD" id="cd00568">
    <property type="entry name" value="TPP_enzymes"/>
    <property type="match status" value="1"/>
</dbReference>
<comment type="caution">
    <text evidence="7">The sequence shown here is derived from an EMBL/GenBank/DDBJ whole genome shotgun (WGS) entry which is preliminary data.</text>
</comment>
<evidence type="ECO:0000256" key="1">
    <source>
        <dbReference type="ARBA" id="ARBA00007812"/>
    </source>
</evidence>
<dbReference type="GO" id="GO:0030976">
    <property type="term" value="F:thiamine pyrophosphate binding"/>
    <property type="evidence" value="ECO:0007669"/>
    <property type="project" value="InterPro"/>
</dbReference>
<proteinExistence type="inferred from homology"/>
<dbReference type="InterPro" id="IPR011766">
    <property type="entry name" value="TPP_enzyme_TPP-bd"/>
</dbReference>
<dbReference type="InterPro" id="IPR012001">
    <property type="entry name" value="Thiamin_PyroP_enz_TPP-bd_dom"/>
</dbReference>
<keyword evidence="8" id="KW-1185">Reference proteome</keyword>
<comment type="similarity">
    <text evidence="1 3">Belongs to the TPP enzyme family.</text>
</comment>
<feature type="domain" description="Thiamine pyrophosphate enzyme central" evidence="4">
    <location>
        <begin position="198"/>
        <end position="330"/>
    </location>
</feature>
<organism evidence="7 8">
    <name type="scientific">Cryptosporangium arvum DSM 44712</name>
    <dbReference type="NCBI Taxonomy" id="927661"/>
    <lineage>
        <taxon>Bacteria</taxon>
        <taxon>Bacillati</taxon>
        <taxon>Actinomycetota</taxon>
        <taxon>Actinomycetes</taxon>
        <taxon>Cryptosporangiales</taxon>
        <taxon>Cryptosporangiaceae</taxon>
        <taxon>Cryptosporangium</taxon>
    </lineage>
</organism>
<feature type="domain" description="Thiamine pyrophosphate enzyme TPP-binding" evidence="5">
    <location>
        <begin position="395"/>
        <end position="546"/>
    </location>
</feature>
<dbReference type="Pfam" id="PF00205">
    <property type="entry name" value="TPP_enzyme_M"/>
    <property type="match status" value="1"/>
</dbReference>
<dbReference type="GO" id="GO:0003984">
    <property type="term" value="F:acetolactate synthase activity"/>
    <property type="evidence" value="ECO:0007669"/>
    <property type="project" value="TreeGrafter"/>
</dbReference>
<dbReference type="SUPFAM" id="SSF52467">
    <property type="entry name" value="DHS-like NAD/FAD-binding domain"/>
    <property type="match status" value="1"/>
</dbReference>